<evidence type="ECO:0000313" key="2">
    <source>
        <dbReference type="Proteomes" id="UP000829829"/>
    </source>
</evidence>
<evidence type="ECO:0000313" key="1">
    <source>
        <dbReference type="EMBL" id="UOG58892.1"/>
    </source>
</evidence>
<dbReference type="RefSeq" id="WP_004424793.1">
    <property type="nucleotide sequence ID" value="NZ_CP091950.1"/>
</dbReference>
<sequence length="70" mass="8446">MIINYFNIKPLDITEPELDEYEKYIGLPLYKEDREAILKFTAFRKILTIRKRLKFNTSENFSLNDLTNNE</sequence>
<accession>A0A9Q8VY58</accession>
<dbReference type="EMBL" id="CP091959">
    <property type="protein sequence ID" value="UOG58892.1"/>
    <property type="molecule type" value="Genomic_DNA"/>
</dbReference>
<dbReference type="AlphaFoldDB" id="A0A9Q8VY58"/>
<reference evidence="1" key="1">
    <citation type="submission" date="2022-02" db="EMBL/GenBank/DDBJ databases">
        <title>The genetically variable rfb locus in Leptospira is a mobile cassette and a molecular signature of serovar identity.</title>
        <authorList>
            <person name="Nieves C."/>
            <person name="Vincent A.T."/>
            <person name="Zarantonelli L."/>
            <person name="Picardeau M."/>
            <person name="Veyrier F.J."/>
            <person name="Buschiazzo A."/>
        </authorList>
    </citation>
    <scope>NUCLEOTIDE SEQUENCE</scope>
    <source>
        <strain evidence="1">IP1512017</strain>
        <plasmid evidence="1">p1_LIP1512017</plasmid>
    </source>
</reference>
<keyword evidence="1" id="KW-0614">Plasmid</keyword>
<organism evidence="1 2">
    <name type="scientific">Leptospira noguchii</name>
    <dbReference type="NCBI Taxonomy" id="28182"/>
    <lineage>
        <taxon>Bacteria</taxon>
        <taxon>Pseudomonadati</taxon>
        <taxon>Spirochaetota</taxon>
        <taxon>Spirochaetia</taxon>
        <taxon>Leptospirales</taxon>
        <taxon>Leptospiraceae</taxon>
        <taxon>Leptospira</taxon>
    </lineage>
</organism>
<geneLocation type="plasmid" evidence="1 2">
    <name>p1_LIP1512017</name>
</geneLocation>
<proteinExistence type="predicted"/>
<dbReference type="NCBIfam" id="NF047688">
    <property type="entry name" value="LIMLP_19325_fam"/>
    <property type="match status" value="1"/>
</dbReference>
<gene>
    <name evidence="1" type="ORF">MAL03_20255</name>
</gene>
<dbReference type="Proteomes" id="UP000829829">
    <property type="component" value="Plasmid p1_LIP1512017"/>
</dbReference>
<protein>
    <submittedName>
        <fullName evidence="1">Uncharacterized protein</fullName>
    </submittedName>
</protein>
<name>A0A9Q8VY58_9LEPT</name>